<evidence type="ECO:0000313" key="3">
    <source>
        <dbReference type="Proteomes" id="UP000216352"/>
    </source>
</evidence>
<organism evidence="2 3">
    <name type="scientific">Bifidobacterium lemurum</name>
    <dbReference type="NCBI Taxonomy" id="1603886"/>
    <lineage>
        <taxon>Bacteria</taxon>
        <taxon>Bacillati</taxon>
        <taxon>Actinomycetota</taxon>
        <taxon>Actinomycetes</taxon>
        <taxon>Bifidobacteriales</taxon>
        <taxon>Bifidobacteriaceae</taxon>
        <taxon>Bifidobacterium</taxon>
    </lineage>
</organism>
<sequence length="773" mass="82095">MSGIATGPAPGSAITTGPAPGSAPSTAAGHGGPSFDRTRRTSFRLAAVFSDHMVLQLGEPIALFGTGKAGTLLTAVIQAEANQPDRPDRPDQPDASEDANARAGCGSAMPTPSPRVENAPHADAAADGPLSGESSTIVADSGAWLTHLPAMPAGGPYRLTLSDGTERITVHDVWIGEVWLAGGQSNMELELRNSEHGEQAVAASNDPLLRFYNTPKTGEVNPSAEAESGWCACSPQTSGYMSAVAYYFARKLRRELGDGVPIGIVDCYIGGTSISCWMSHDALCSSEAGRGYWQRFERSIAGKTAEQFAEETGAWQTRFDAWNAAVSEARQIDPDVTWEVLNARLGPCPWPPPITPTSQYRPTGPYETMLRRVAPFTLRGFLWYQGEEDEAYCDDYRELLGTLIDEWRALWRRSGDCGCTVHSSTAHGGTVQSGTIQSDTVQSDTIQSGTVQTSTAHSGTVQNATVHSSTIHSNTVQNGTIQSGTVQTGTIHSSTAHSNTVQNGTVHSSTVHGSTAHGDHRGDEPASLPFLIAQLPQWIDRATFEADADPLHWPVIREAQWDAAQTMPHVHTVPLIDCGEFDNIHPVDKRTPGERLADMALATVYGRTDVPHRNPTFLSARMEPIEPSDDRATNPGANPVADPGTEPGTAPGTKPVADPGTELGTNPTLRISGVHADTAPRDRIRIHFLHAEGLRFAGGDDVSCDAASSGFELAGNDGVFHPASAVILDGAVIVESAQVVRPCAVRYAWASWGPAPLRNADGLPAPPFRSSIG</sequence>
<dbReference type="SUPFAM" id="SSF52266">
    <property type="entry name" value="SGNH hydrolase"/>
    <property type="match status" value="2"/>
</dbReference>
<dbReference type="InterPro" id="IPR039329">
    <property type="entry name" value="SIAE"/>
</dbReference>
<feature type="compositionally biased region" description="Low complexity" evidence="1">
    <location>
        <begin position="15"/>
        <end position="28"/>
    </location>
</feature>
<dbReference type="GO" id="GO:0001681">
    <property type="term" value="F:sialate O-acetylesterase activity"/>
    <property type="evidence" value="ECO:0007669"/>
    <property type="project" value="InterPro"/>
</dbReference>
<name>A0A261FVN4_9BIFI</name>
<feature type="compositionally biased region" description="Polar residues" evidence="1">
    <location>
        <begin position="495"/>
        <end position="513"/>
    </location>
</feature>
<dbReference type="Gene3D" id="3.40.50.1110">
    <property type="entry name" value="SGNH hydrolase"/>
    <property type="match status" value="2"/>
</dbReference>
<feature type="region of interest" description="Disordered" evidence="1">
    <location>
        <begin position="624"/>
        <end position="676"/>
    </location>
</feature>
<dbReference type="Proteomes" id="UP000216352">
    <property type="component" value="Unassembled WGS sequence"/>
</dbReference>
<protein>
    <submittedName>
        <fullName evidence="2">9-O-acetylesterase</fullName>
    </submittedName>
</protein>
<dbReference type="PANTHER" id="PTHR22901">
    <property type="entry name" value="SIALATE O-ACETYLESTERASE"/>
    <property type="match status" value="1"/>
</dbReference>
<comment type="caution">
    <text evidence="2">The sequence shown here is derived from an EMBL/GenBank/DDBJ whole genome shotgun (WGS) entry which is preliminary data.</text>
</comment>
<feature type="region of interest" description="Disordered" evidence="1">
    <location>
        <begin position="495"/>
        <end position="525"/>
    </location>
</feature>
<feature type="compositionally biased region" description="Basic and acidic residues" evidence="1">
    <location>
        <begin position="83"/>
        <end position="92"/>
    </location>
</feature>
<dbReference type="AlphaFoldDB" id="A0A261FVN4"/>
<dbReference type="EMBL" id="MWWX01000003">
    <property type="protein sequence ID" value="OZG62826.1"/>
    <property type="molecule type" value="Genomic_DNA"/>
</dbReference>
<feature type="region of interest" description="Disordered" evidence="1">
    <location>
        <begin position="81"/>
        <end position="136"/>
    </location>
</feature>
<keyword evidence="3" id="KW-1185">Reference proteome</keyword>
<proteinExistence type="predicted"/>
<dbReference type="InterPro" id="IPR036514">
    <property type="entry name" value="SGNH_hydro_sf"/>
</dbReference>
<evidence type="ECO:0000256" key="1">
    <source>
        <dbReference type="SAM" id="MobiDB-lite"/>
    </source>
</evidence>
<dbReference type="GO" id="GO:0005975">
    <property type="term" value="P:carbohydrate metabolic process"/>
    <property type="evidence" value="ECO:0007669"/>
    <property type="project" value="TreeGrafter"/>
</dbReference>
<feature type="region of interest" description="Disordered" evidence="1">
    <location>
        <begin position="1"/>
        <end position="37"/>
    </location>
</feature>
<accession>A0A261FVN4</accession>
<evidence type="ECO:0000313" key="2">
    <source>
        <dbReference type="EMBL" id="OZG62826.1"/>
    </source>
</evidence>
<dbReference type="RefSeq" id="WP_072726890.1">
    <property type="nucleotide sequence ID" value="NZ_BDIS01000027.1"/>
</dbReference>
<reference evidence="2 3" key="1">
    <citation type="journal article" date="2017" name="BMC Genomics">
        <title>Comparative genomic and phylogenomic analyses of the Bifidobacteriaceae family.</title>
        <authorList>
            <person name="Lugli G.A."/>
            <person name="Milani C."/>
            <person name="Turroni F."/>
            <person name="Duranti S."/>
            <person name="Mancabelli L."/>
            <person name="Mangifesta M."/>
            <person name="Ferrario C."/>
            <person name="Modesto M."/>
            <person name="Mattarelli P."/>
            <person name="Jiri K."/>
            <person name="van Sinderen D."/>
            <person name="Ventura M."/>
        </authorList>
    </citation>
    <scope>NUCLEOTIDE SEQUENCE [LARGE SCALE GENOMIC DNA]</scope>
    <source>
        <strain evidence="2 3">DSM 28807</strain>
    </source>
</reference>
<dbReference type="STRING" id="1603886.GCA_001895165_02044"/>
<dbReference type="PANTHER" id="PTHR22901:SF0">
    <property type="entry name" value="SIALATE O-ACETYLESTERASE"/>
    <property type="match status" value="1"/>
</dbReference>
<gene>
    <name evidence="2" type="ORF">BLEM_0494</name>
</gene>